<dbReference type="InterPro" id="IPR001119">
    <property type="entry name" value="SLH_dom"/>
</dbReference>
<dbReference type="Pfam" id="PF00395">
    <property type="entry name" value="SLH"/>
    <property type="match status" value="3"/>
</dbReference>
<evidence type="ECO:0000313" key="3">
    <source>
        <dbReference type="EMBL" id="SHJ15408.1"/>
    </source>
</evidence>
<organism evidence="3 4">
    <name type="scientific">Thermoclostridium caenicola</name>
    <dbReference type="NCBI Taxonomy" id="659425"/>
    <lineage>
        <taxon>Bacteria</taxon>
        <taxon>Bacillati</taxon>
        <taxon>Bacillota</taxon>
        <taxon>Clostridia</taxon>
        <taxon>Eubacteriales</taxon>
        <taxon>Oscillospiraceae</taxon>
        <taxon>Thermoclostridium</taxon>
    </lineage>
</organism>
<proteinExistence type="predicted"/>
<accession>A0A1M6GZP7</accession>
<gene>
    <name evidence="3" type="ORF">SAMN05444373_10287</name>
</gene>
<name>A0A1M6GZP7_9FIRM</name>
<evidence type="ECO:0000313" key="4">
    <source>
        <dbReference type="Proteomes" id="UP000324781"/>
    </source>
</evidence>
<dbReference type="EMBL" id="FQZP01000028">
    <property type="protein sequence ID" value="SHJ15408.1"/>
    <property type="molecule type" value="Genomic_DNA"/>
</dbReference>
<dbReference type="PROSITE" id="PS51272">
    <property type="entry name" value="SLH"/>
    <property type="match status" value="3"/>
</dbReference>
<sequence>MKAGLLKKISVVVMTIIMLMMPTEVLAVEGTLGYEGGISAVNTNVKNGYYYTEMCFVSGKPIYLTGTLTIDKRVRNNVETATYTYMLANAEEQATLERVIIYETVSETKPNGQITESTRLSTTTSRPFREQIDIGGTQYILSEYSFSKSLLTDPKPAINYYAGEFAGRKVYRINNNSNNTVTVGISGKLYAYDQYWSSTQTQKIQYTLETRILDGNTPYQWGGSAEVTVSTTRRQQIKYAENEPWQISFDGGYVRRTWEEAILDYHARLPEFDSNNMPTPVIKDYKSRTNITVPPVLERLMVPDIRQLDGHWAQEPVSILFGLGVIPGTGENYNINKYVTRREFVVMLMQAVRDIPEAPKLKTSTITTNRNRSKTVEVSPFLDVSVDDPDYALIKRAYEKKIITGTGNSYFQPDAYVTYAEAIKMIVNALGLENLAPPYSNTPYVDNDSIPAYARNAAAVAYSLGIFQGDERGYFNPSGRITNEQAAKLFYNLIRYMGDELVKDYADRMLSF</sequence>
<protein>
    <submittedName>
        <fullName evidence="3">S-layer homology domain-containing protein</fullName>
    </submittedName>
</protein>
<feature type="domain" description="SLH" evidence="2">
    <location>
        <begin position="441"/>
        <end position="504"/>
    </location>
</feature>
<dbReference type="RefSeq" id="WP_188118445.1">
    <property type="nucleotide sequence ID" value="NZ_FQZP01000028.1"/>
</dbReference>
<evidence type="ECO:0000256" key="1">
    <source>
        <dbReference type="ARBA" id="ARBA00022737"/>
    </source>
</evidence>
<dbReference type="AlphaFoldDB" id="A0A1M6GZP7"/>
<evidence type="ECO:0000259" key="2">
    <source>
        <dbReference type="PROSITE" id="PS51272"/>
    </source>
</evidence>
<keyword evidence="4" id="KW-1185">Reference proteome</keyword>
<reference evidence="3 4" key="1">
    <citation type="submission" date="2016-11" db="EMBL/GenBank/DDBJ databases">
        <authorList>
            <person name="Varghese N."/>
            <person name="Submissions S."/>
        </authorList>
    </citation>
    <scope>NUCLEOTIDE SEQUENCE [LARGE SCALE GENOMIC DNA]</scope>
    <source>
        <strain evidence="3 4">DSM 19027</strain>
    </source>
</reference>
<feature type="domain" description="SLH" evidence="2">
    <location>
        <begin position="300"/>
        <end position="362"/>
    </location>
</feature>
<feature type="domain" description="SLH" evidence="2">
    <location>
        <begin position="377"/>
        <end position="440"/>
    </location>
</feature>
<keyword evidence="1" id="KW-0677">Repeat</keyword>
<dbReference type="Proteomes" id="UP000324781">
    <property type="component" value="Unassembled WGS sequence"/>
</dbReference>